<dbReference type="EMBL" id="ANHZ02000006">
    <property type="protein sequence ID" value="EME37055.1"/>
    <property type="molecule type" value="Genomic_DNA"/>
</dbReference>
<keyword evidence="4" id="KW-0949">S-adenosyl-L-methionine</keyword>
<protein>
    <recommendedName>
        <fullName evidence="1">uroporphyrinogen-III C-methyltransferase</fullName>
        <ecNumber evidence="1">2.1.1.107</ecNumber>
    </recommendedName>
</protein>
<dbReference type="GO" id="GO:0004851">
    <property type="term" value="F:uroporphyrin-III C-methyltransferase activity"/>
    <property type="evidence" value="ECO:0007669"/>
    <property type="project" value="UniProtKB-EC"/>
</dbReference>
<evidence type="ECO:0000256" key="2">
    <source>
        <dbReference type="ARBA" id="ARBA00022603"/>
    </source>
</evidence>
<keyword evidence="5" id="KW-0627">Porphyrin biosynthesis</keyword>
<dbReference type="InterPro" id="IPR014777">
    <property type="entry name" value="4pyrrole_Mease_sub1"/>
</dbReference>
<dbReference type="CDD" id="cd06578">
    <property type="entry name" value="HemD"/>
    <property type="match status" value="1"/>
</dbReference>
<evidence type="ECO:0000313" key="9">
    <source>
        <dbReference type="EMBL" id="EME37055.1"/>
    </source>
</evidence>
<evidence type="ECO:0000256" key="4">
    <source>
        <dbReference type="ARBA" id="ARBA00022691"/>
    </source>
</evidence>
<dbReference type="Proteomes" id="UP000009877">
    <property type="component" value="Unassembled WGS sequence"/>
</dbReference>
<feature type="domain" description="Tetrapyrrole biosynthesis uroporphyrinogen III synthase" evidence="8">
    <location>
        <begin position="391"/>
        <end position="637"/>
    </location>
</feature>
<evidence type="ECO:0000256" key="3">
    <source>
        <dbReference type="ARBA" id="ARBA00022679"/>
    </source>
</evidence>
<dbReference type="GO" id="GO:0032259">
    <property type="term" value="P:methylation"/>
    <property type="evidence" value="ECO:0007669"/>
    <property type="project" value="UniProtKB-KW"/>
</dbReference>
<dbReference type="Pfam" id="PF00590">
    <property type="entry name" value="TP_methylase"/>
    <property type="match status" value="1"/>
</dbReference>
<dbReference type="InterPro" id="IPR036108">
    <property type="entry name" value="4pyrrol_syn_uPrphyn_synt_sf"/>
</dbReference>
<comment type="caution">
    <text evidence="9">The sequence shown here is derived from an EMBL/GenBank/DDBJ whole genome shotgun (WGS) entry which is preliminary data.</text>
</comment>
<dbReference type="InterPro" id="IPR035996">
    <property type="entry name" value="4pyrrol_Methylase_sf"/>
</dbReference>
<dbReference type="GO" id="GO:0019354">
    <property type="term" value="P:siroheme biosynthetic process"/>
    <property type="evidence" value="ECO:0007669"/>
    <property type="project" value="InterPro"/>
</dbReference>
<dbReference type="SUPFAM" id="SSF53790">
    <property type="entry name" value="Tetrapyrrole methylase"/>
    <property type="match status" value="1"/>
</dbReference>
<evidence type="ECO:0000259" key="8">
    <source>
        <dbReference type="Pfam" id="PF02602"/>
    </source>
</evidence>
<dbReference type="InterPro" id="IPR000878">
    <property type="entry name" value="4pyrrol_Mease"/>
</dbReference>
<evidence type="ECO:0000256" key="6">
    <source>
        <dbReference type="SAM" id="MobiDB-lite"/>
    </source>
</evidence>
<sequence>MLLDTSVDGVHLLLLGADDDSRPARRLRAAGAEVRAVAGPAGAAGAGSGAAAEAGETPGDETAAEQVLRGGAPGLVVVVGDRAPWEGLLLRLREAHGPVPVSVVPAPGKGVSLVGGGPGAPELMTVRGLDAVADADVVLLDRLAPQGVVEAQAPHAEIVRVGKWPGHHPVPQEQIQRQLLTAASRGRRVVRLKGGDPYVFGRGGEEAADCESWGIPVETVPGITSAVAVPGAAGIPLTFREVSRAFTVASGHVPFDDDELAGFARLLGTGATLVVLMGVSTLPQLVSGLMRAGASPELPIAVVEKGFSPDQRTLTGQLGSAVVDLASAVSPAVTVIGPVAALAAEDRERVLGELTPHRAVAPPDTAQNDLPLAGRRIAVTAHRRAEDQMGALRRRGAEVLAAPSLKLVPVEQEEQVIADTRRLLAARPGLFVITTGYGFKRWWEVVEAAGLSQEALEVLSEADLWVRGPKGRAAVRNLGLQDAGISPDETLPRLVDLLQKAYGRGLSGTVVGWQENGFADRDQRQRLAEAGAQILTVTPHRWADADETGAVPELVREVCARRIDAVTFTSAAGAQALVSAAAALGLAEDFAAAFHPGQDASARAVVAATVGPVTAQPLEEAGIPALVPERFRMGAMINQLCDVLGPGQQR</sequence>
<dbReference type="AlphaFoldDB" id="M2YET9"/>
<feature type="region of interest" description="Disordered" evidence="6">
    <location>
        <begin position="41"/>
        <end position="61"/>
    </location>
</feature>
<dbReference type="EC" id="2.1.1.107" evidence="1"/>
<reference evidence="9 10" key="1">
    <citation type="journal article" date="2014" name="Genome Announc.">
        <title>Draft Genome Sequence of Kocuria palustris PEL.</title>
        <authorList>
            <person name="Sharma G."/>
            <person name="Khatri I."/>
            <person name="Subramanian S."/>
        </authorList>
    </citation>
    <scope>NUCLEOTIDE SEQUENCE [LARGE SCALE GENOMIC DNA]</scope>
    <source>
        <strain evidence="9 10">PEL</strain>
    </source>
</reference>
<dbReference type="Gene3D" id="3.30.950.10">
    <property type="entry name" value="Methyltransferase, Cobalt-precorrin-4 Transmethylase, Domain 2"/>
    <property type="match status" value="1"/>
</dbReference>
<dbReference type="NCBIfam" id="NF004790">
    <property type="entry name" value="PRK06136.1"/>
    <property type="match status" value="1"/>
</dbReference>
<organism evidence="9 10">
    <name type="scientific">Kocuria palustris PEL</name>
    <dbReference type="NCBI Taxonomy" id="1236550"/>
    <lineage>
        <taxon>Bacteria</taxon>
        <taxon>Bacillati</taxon>
        <taxon>Actinomycetota</taxon>
        <taxon>Actinomycetes</taxon>
        <taxon>Micrococcales</taxon>
        <taxon>Micrococcaceae</taxon>
        <taxon>Kocuria</taxon>
    </lineage>
</organism>
<evidence type="ECO:0000313" key="10">
    <source>
        <dbReference type="Proteomes" id="UP000009877"/>
    </source>
</evidence>
<dbReference type="RefSeq" id="WP_006214231.1">
    <property type="nucleotide sequence ID" value="NZ_ANHZ02000006.1"/>
</dbReference>
<accession>M2YET9</accession>
<dbReference type="InterPro" id="IPR006366">
    <property type="entry name" value="CobA/CysG_C"/>
</dbReference>
<dbReference type="InterPro" id="IPR050161">
    <property type="entry name" value="Siro_Cobalamin_biosynth"/>
</dbReference>
<keyword evidence="3" id="KW-0808">Transferase</keyword>
<dbReference type="SUPFAM" id="SSF69618">
    <property type="entry name" value="HemD-like"/>
    <property type="match status" value="1"/>
</dbReference>
<keyword evidence="2" id="KW-0489">Methyltransferase</keyword>
<dbReference type="Pfam" id="PF02602">
    <property type="entry name" value="HEM4"/>
    <property type="match status" value="1"/>
</dbReference>
<keyword evidence="10" id="KW-1185">Reference proteome</keyword>
<dbReference type="GO" id="GO:0004852">
    <property type="term" value="F:uroporphyrinogen-III synthase activity"/>
    <property type="evidence" value="ECO:0007669"/>
    <property type="project" value="InterPro"/>
</dbReference>
<evidence type="ECO:0000256" key="1">
    <source>
        <dbReference type="ARBA" id="ARBA00012162"/>
    </source>
</evidence>
<dbReference type="InterPro" id="IPR014776">
    <property type="entry name" value="4pyrrole_Mease_sub2"/>
</dbReference>
<feature type="domain" description="Tetrapyrrole methylase" evidence="7">
    <location>
        <begin position="111"/>
        <end position="320"/>
    </location>
</feature>
<dbReference type="InterPro" id="IPR003754">
    <property type="entry name" value="4pyrrol_synth_uPrphyn_synth"/>
</dbReference>
<dbReference type="NCBIfam" id="TIGR01469">
    <property type="entry name" value="cobA_cysG_Cterm"/>
    <property type="match status" value="1"/>
</dbReference>
<dbReference type="FunFam" id="3.40.1010.10:FF:000001">
    <property type="entry name" value="Siroheme synthase"/>
    <property type="match status" value="1"/>
</dbReference>
<evidence type="ECO:0000256" key="5">
    <source>
        <dbReference type="ARBA" id="ARBA00023244"/>
    </source>
</evidence>
<gene>
    <name evidence="9" type="ORF">C884_02211</name>
</gene>
<proteinExistence type="predicted"/>
<dbReference type="Gene3D" id="3.40.50.10090">
    <property type="match status" value="2"/>
</dbReference>
<dbReference type="Gene3D" id="3.40.1010.10">
    <property type="entry name" value="Cobalt-precorrin-4 Transmethylase, Domain 1"/>
    <property type="match status" value="1"/>
</dbReference>
<dbReference type="PANTHER" id="PTHR45790">
    <property type="entry name" value="SIROHEME SYNTHASE-RELATED"/>
    <property type="match status" value="1"/>
</dbReference>
<dbReference type="PANTHER" id="PTHR45790:SF3">
    <property type="entry name" value="S-ADENOSYL-L-METHIONINE-DEPENDENT UROPORPHYRINOGEN III METHYLTRANSFERASE, CHLOROPLASTIC"/>
    <property type="match status" value="1"/>
</dbReference>
<dbReference type="CDD" id="cd11642">
    <property type="entry name" value="SUMT"/>
    <property type="match status" value="1"/>
</dbReference>
<evidence type="ECO:0000259" key="7">
    <source>
        <dbReference type="Pfam" id="PF00590"/>
    </source>
</evidence>
<name>M2YET9_9MICC</name>